<dbReference type="Pfam" id="PF01399">
    <property type="entry name" value="PCI"/>
    <property type="match status" value="1"/>
</dbReference>
<dbReference type="GO" id="GO:0008541">
    <property type="term" value="C:proteasome regulatory particle, lid subcomplex"/>
    <property type="evidence" value="ECO:0007669"/>
    <property type="project" value="TreeGrafter"/>
</dbReference>
<dbReference type="AlphaFoldDB" id="A0A210Q7K5"/>
<dbReference type="GO" id="GO:0005198">
    <property type="term" value="F:structural molecule activity"/>
    <property type="evidence" value="ECO:0007669"/>
    <property type="project" value="TreeGrafter"/>
</dbReference>
<dbReference type="SMART" id="SM00088">
    <property type="entry name" value="PINT"/>
    <property type="match status" value="1"/>
</dbReference>
<evidence type="ECO:0000259" key="9">
    <source>
        <dbReference type="PROSITE" id="PS50250"/>
    </source>
</evidence>
<evidence type="ECO:0000313" key="10">
    <source>
        <dbReference type="EMBL" id="OWF44717.1"/>
    </source>
</evidence>
<name>A0A210Q7K5_MIZYE</name>
<dbReference type="SUPFAM" id="SSF46785">
    <property type="entry name" value="Winged helix' DNA-binding domain"/>
    <property type="match status" value="1"/>
</dbReference>
<comment type="similarity">
    <text evidence="2">Belongs to the proteasome subunit S11 family.</text>
</comment>
<evidence type="ECO:0000313" key="11">
    <source>
        <dbReference type="Proteomes" id="UP000242188"/>
    </source>
</evidence>
<dbReference type="GO" id="GO:0005829">
    <property type="term" value="C:cytosol"/>
    <property type="evidence" value="ECO:0007669"/>
    <property type="project" value="TreeGrafter"/>
</dbReference>
<comment type="subunit">
    <text evidence="3">Component of the 19S proteasome regulatory particle complex. The 26S proteasome consists of a 20S core particle (CP) and two 19S regulatory subunits (RP). The regulatory particle is made of a lid composed of 9 subunits including PSMD13, a base containing 6 ATPases and few additional components.</text>
</comment>
<dbReference type="GO" id="GO:0005634">
    <property type="term" value="C:nucleus"/>
    <property type="evidence" value="ECO:0007669"/>
    <property type="project" value="TreeGrafter"/>
</dbReference>
<dbReference type="Pfam" id="PF22037">
    <property type="entry name" value="PSD13_N"/>
    <property type="match status" value="1"/>
</dbReference>
<evidence type="ECO:0000256" key="3">
    <source>
        <dbReference type="ARBA" id="ARBA00011441"/>
    </source>
</evidence>
<accession>A0A210Q7K5</accession>
<dbReference type="PANTHER" id="PTHR10539:SF0">
    <property type="entry name" value="26S PROTEASOME NON-ATPASE REGULATORY SUBUNIT 13"/>
    <property type="match status" value="1"/>
</dbReference>
<dbReference type="InterPro" id="IPR054179">
    <property type="entry name" value="PSD13_N"/>
</dbReference>
<feature type="domain" description="PCI" evidence="9">
    <location>
        <begin position="170"/>
        <end position="340"/>
    </location>
</feature>
<keyword evidence="5 10" id="KW-0647">Proteasome</keyword>
<sequence length="378" mass="43583">MPRDVGAYLAEQQRKTTGDLATDWGQLEEFYNKKLWHQLTLKLLEFVKNPIFTKGDGLIRMYENFLADFEHRINPLALVELVIYVVRQITDPKNAIEFLEKVTEKVKGTDTARVLCLTTMGTIRLKMKDLETTKTLIEECRDILEKIDGITTVHGRFYELSSNYHKLMGNHAEYYKEALRYLGCTTLDEIPSAEQVERSFNLALAALLGQGVYNFGELLAHPILESLKASDKSWLVDLMFAFNSGDIAKFEEYKSKWVTQADLAANEIPLRQKISLLCLMEMTFKRPATNRQLTFKEIADETRLPENEIELLVMKALSLGLVKGSIDEVDQKVHMTWVQPRVLDLQQVSTMQKRLEQWCEDVTQMERLLEVKAHDILT</sequence>
<comment type="function">
    <text evidence="1">Component of the 26S proteasome, a multiprotein complex involved in the ATP-dependent degradation of ubiquitinated proteins. This complex plays a key role in the maintenance of protein homeostasis by removing misfolded or damaged proteins, which could impair cellular functions, and by removing proteins whose functions are no longer required. Therefore, the proteasome participates in numerous cellular processes, including cell cycle progression, apoptosis, or DNA damage repair.</text>
</comment>
<dbReference type="PROSITE" id="PS50250">
    <property type="entry name" value="PCI"/>
    <property type="match status" value="1"/>
</dbReference>
<evidence type="ECO:0000256" key="8">
    <source>
        <dbReference type="ARBA" id="ARBA00032323"/>
    </source>
</evidence>
<dbReference type="InterPro" id="IPR000717">
    <property type="entry name" value="PCI_dom"/>
</dbReference>
<evidence type="ECO:0000256" key="6">
    <source>
        <dbReference type="ARBA" id="ARBA00029749"/>
    </source>
</evidence>
<gene>
    <name evidence="10" type="ORF">KP79_PYT06908</name>
</gene>
<dbReference type="InterPro" id="IPR036390">
    <property type="entry name" value="WH_DNA-bd_sf"/>
</dbReference>
<keyword evidence="11" id="KW-1185">Reference proteome</keyword>
<proteinExistence type="inferred from homology"/>
<dbReference type="OrthoDB" id="1093at2759"/>
<evidence type="ECO:0000256" key="1">
    <source>
        <dbReference type="ARBA" id="ARBA00002362"/>
    </source>
</evidence>
<reference evidence="10 11" key="1">
    <citation type="journal article" date="2017" name="Nat. Ecol. Evol.">
        <title>Scallop genome provides insights into evolution of bilaterian karyotype and development.</title>
        <authorList>
            <person name="Wang S."/>
            <person name="Zhang J."/>
            <person name="Jiao W."/>
            <person name="Li J."/>
            <person name="Xun X."/>
            <person name="Sun Y."/>
            <person name="Guo X."/>
            <person name="Huan P."/>
            <person name="Dong B."/>
            <person name="Zhang L."/>
            <person name="Hu X."/>
            <person name="Sun X."/>
            <person name="Wang J."/>
            <person name="Zhao C."/>
            <person name="Wang Y."/>
            <person name="Wang D."/>
            <person name="Huang X."/>
            <person name="Wang R."/>
            <person name="Lv J."/>
            <person name="Li Y."/>
            <person name="Zhang Z."/>
            <person name="Liu B."/>
            <person name="Lu W."/>
            <person name="Hui Y."/>
            <person name="Liang J."/>
            <person name="Zhou Z."/>
            <person name="Hou R."/>
            <person name="Li X."/>
            <person name="Liu Y."/>
            <person name="Li H."/>
            <person name="Ning X."/>
            <person name="Lin Y."/>
            <person name="Zhao L."/>
            <person name="Xing Q."/>
            <person name="Dou J."/>
            <person name="Li Y."/>
            <person name="Mao J."/>
            <person name="Guo H."/>
            <person name="Dou H."/>
            <person name="Li T."/>
            <person name="Mu C."/>
            <person name="Jiang W."/>
            <person name="Fu Q."/>
            <person name="Fu X."/>
            <person name="Miao Y."/>
            <person name="Liu J."/>
            <person name="Yu Q."/>
            <person name="Li R."/>
            <person name="Liao H."/>
            <person name="Li X."/>
            <person name="Kong Y."/>
            <person name="Jiang Z."/>
            <person name="Chourrout D."/>
            <person name="Li R."/>
            <person name="Bao Z."/>
        </authorList>
    </citation>
    <scope>NUCLEOTIDE SEQUENCE [LARGE SCALE GENOMIC DNA]</scope>
    <source>
        <strain evidence="10 11">PY_sf001</strain>
    </source>
</reference>
<dbReference type="PANTHER" id="PTHR10539">
    <property type="entry name" value="26S PROTEASOME NON-ATPASE REGULATORY SUBUNIT 13"/>
    <property type="match status" value="1"/>
</dbReference>
<organism evidence="10 11">
    <name type="scientific">Mizuhopecten yessoensis</name>
    <name type="common">Japanese scallop</name>
    <name type="synonym">Patinopecten yessoensis</name>
    <dbReference type="NCBI Taxonomy" id="6573"/>
    <lineage>
        <taxon>Eukaryota</taxon>
        <taxon>Metazoa</taxon>
        <taxon>Spiralia</taxon>
        <taxon>Lophotrochozoa</taxon>
        <taxon>Mollusca</taxon>
        <taxon>Bivalvia</taxon>
        <taxon>Autobranchia</taxon>
        <taxon>Pteriomorphia</taxon>
        <taxon>Pectinida</taxon>
        <taxon>Pectinoidea</taxon>
        <taxon>Pectinidae</taxon>
        <taxon>Mizuhopecten</taxon>
    </lineage>
</organism>
<dbReference type="GO" id="GO:0006511">
    <property type="term" value="P:ubiquitin-dependent protein catabolic process"/>
    <property type="evidence" value="ECO:0007669"/>
    <property type="project" value="TreeGrafter"/>
</dbReference>
<evidence type="ECO:0000256" key="4">
    <source>
        <dbReference type="ARBA" id="ARBA00015732"/>
    </source>
</evidence>
<dbReference type="EMBL" id="NEDP02004694">
    <property type="protein sequence ID" value="OWF44717.1"/>
    <property type="molecule type" value="Genomic_DNA"/>
</dbReference>
<dbReference type="InterPro" id="IPR035298">
    <property type="entry name" value="PSMD13"/>
</dbReference>
<evidence type="ECO:0000256" key="7">
    <source>
        <dbReference type="ARBA" id="ARBA00031303"/>
    </source>
</evidence>
<dbReference type="Proteomes" id="UP000242188">
    <property type="component" value="Unassembled WGS sequence"/>
</dbReference>
<evidence type="ECO:0000256" key="5">
    <source>
        <dbReference type="ARBA" id="ARBA00022942"/>
    </source>
</evidence>
<protein>
    <recommendedName>
        <fullName evidence="4">26S proteasome non-ATPase regulatory subunit 13</fullName>
    </recommendedName>
    <alternativeName>
        <fullName evidence="6">26S proteasome regulatory subunit RPN9</fullName>
    </alternativeName>
    <alternativeName>
        <fullName evidence="8">26S proteasome regulatory subunit S11</fullName>
    </alternativeName>
    <alternativeName>
        <fullName evidence="7">26S proteasome regulatory subunit p40.5</fullName>
    </alternativeName>
</protein>
<comment type="caution">
    <text evidence="10">The sequence shown here is derived from an EMBL/GenBank/DDBJ whole genome shotgun (WGS) entry which is preliminary data.</text>
</comment>
<evidence type="ECO:0000256" key="2">
    <source>
        <dbReference type="ARBA" id="ARBA00006207"/>
    </source>
</evidence>
<dbReference type="STRING" id="6573.A0A210Q7K5"/>